<accession>A0A0F8YIL1</accession>
<evidence type="ECO:0000313" key="3">
    <source>
        <dbReference type="EMBL" id="KKK47886.1"/>
    </source>
</evidence>
<dbReference type="InterPro" id="IPR035421">
    <property type="entry name" value="Terminase_6C"/>
</dbReference>
<dbReference type="EMBL" id="LAZR01069345">
    <property type="protein sequence ID" value="KKK47886.1"/>
    <property type="molecule type" value="Genomic_DNA"/>
</dbReference>
<dbReference type="InterPro" id="IPR006517">
    <property type="entry name" value="Phage_terminase_lsu-like_C"/>
</dbReference>
<dbReference type="Pfam" id="PF17289">
    <property type="entry name" value="Terminase_6C"/>
    <property type="match status" value="1"/>
</dbReference>
<keyword evidence="1" id="KW-1188">Viral release from host cell</keyword>
<sequence>IDDYIKNAEEAMSKTRHKTTFEWFKSTAYTRLEPDASLVVLATRWDYNDLIAMLTTELAHENWTVINLPAIAELNDPLGREVGEALWPERYDEVALARIKKTLGDYWWQAECQQNPKQSMSGADLGDKYKIIPERDVPAEEELRTLRCWNLAATEGGGDYTAGPKISRHKNTGKIFVRDMRRVRKSSKKVKDLVEACALGDGHGVKIWMEQEPGSSGKTVIEDYTKLLKAYAFEGEKATGAIEVRASPFLAAIEAGNVFVVEADWNKDLKDETDGFPDGDNDDQITGLALGYNKLVLGLSGALTWGREDVAPDNVVPIRGHVSAKDLHDKPRRSLT</sequence>
<dbReference type="AlphaFoldDB" id="A0A0F8YIL1"/>
<evidence type="ECO:0000256" key="1">
    <source>
        <dbReference type="ARBA" id="ARBA00022612"/>
    </source>
</evidence>
<proteinExistence type="predicted"/>
<organism evidence="3">
    <name type="scientific">marine sediment metagenome</name>
    <dbReference type="NCBI Taxonomy" id="412755"/>
    <lineage>
        <taxon>unclassified sequences</taxon>
        <taxon>metagenomes</taxon>
        <taxon>ecological metagenomes</taxon>
    </lineage>
</organism>
<feature type="non-terminal residue" evidence="3">
    <location>
        <position position="1"/>
    </location>
</feature>
<feature type="domain" description="Terminase large subunit gp17-like C-terminal" evidence="2">
    <location>
        <begin position="152"/>
        <end position="285"/>
    </location>
</feature>
<feature type="non-terminal residue" evidence="3">
    <location>
        <position position="336"/>
    </location>
</feature>
<comment type="caution">
    <text evidence="3">The sequence shown here is derived from an EMBL/GenBank/DDBJ whole genome shotgun (WGS) entry which is preliminary data.</text>
</comment>
<name>A0A0F8YIL1_9ZZZZ</name>
<protein>
    <recommendedName>
        <fullName evidence="2">Terminase large subunit gp17-like C-terminal domain-containing protein</fullName>
    </recommendedName>
</protein>
<reference evidence="3" key="1">
    <citation type="journal article" date="2015" name="Nature">
        <title>Complex archaea that bridge the gap between prokaryotes and eukaryotes.</title>
        <authorList>
            <person name="Spang A."/>
            <person name="Saw J.H."/>
            <person name="Jorgensen S.L."/>
            <person name="Zaremba-Niedzwiedzka K."/>
            <person name="Martijn J."/>
            <person name="Lind A.E."/>
            <person name="van Eijk R."/>
            <person name="Schleper C."/>
            <person name="Guy L."/>
            <person name="Ettema T.J."/>
        </authorList>
    </citation>
    <scope>NUCLEOTIDE SEQUENCE</scope>
</reference>
<gene>
    <name evidence="3" type="ORF">LCGC14_3150670</name>
</gene>
<dbReference type="NCBIfam" id="TIGR01630">
    <property type="entry name" value="psiM2_ORF9"/>
    <property type="match status" value="1"/>
</dbReference>
<evidence type="ECO:0000259" key="2">
    <source>
        <dbReference type="Pfam" id="PF17289"/>
    </source>
</evidence>